<dbReference type="SUPFAM" id="SSF53300">
    <property type="entry name" value="vWA-like"/>
    <property type="match status" value="1"/>
</dbReference>
<accession>A0A7K3M6S1</accession>
<dbReference type="Gene3D" id="3.40.50.410">
    <property type="entry name" value="von Willebrand factor, type A domain"/>
    <property type="match status" value="1"/>
</dbReference>
<dbReference type="PROSITE" id="PS50234">
    <property type="entry name" value="VWFA"/>
    <property type="match status" value="1"/>
</dbReference>
<protein>
    <submittedName>
        <fullName evidence="3">VWA domain-containing protein</fullName>
    </submittedName>
</protein>
<comment type="caution">
    <text evidence="3">The sequence shown here is derived from an EMBL/GenBank/DDBJ whole genome shotgun (WGS) entry which is preliminary data.</text>
</comment>
<name>A0A7K3M6S1_9ACTN</name>
<dbReference type="InterPro" id="IPR002035">
    <property type="entry name" value="VWF_A"/>
</dbReference>
<evidence type="ECO:0000256" key="1">
    <source>
        <dbReference type="SAM" id="MobiDB-lite"/>
    </source>
</evidence>
<proteinExistence type="predicted"/>
<evidence type="ECO:0000313" key="4">
    <source>
        <dbReference type="Proteomes" id="UP000460435"/>
    </source>
</evidence>
<dbReference type="PANTHER" id="PTHR43473">
    <property type="entry name" value="MAGNESIUM-CHELATASE SUBUNIT CHLD, CHLOROPLASTIC"/>
    <property type="match status" value="1"/>
</dbReference>
<dbReference type="AlphaFoldDB" id="A0A7K3M6S1"/>
<dbReference type="InterPro" id="IPR036465">
    <property type="entry name" value="vWFA_dom_sf"/>
</dbReference>
<feature type="domain" description="VWFA" evidence="2">
    <location>
        <begin position="388"/>
        <end position="521"/>
    </location>
</feature>
<dbReference type="RefSeq" id="WP_162451708.1">
    <property type="nucleotide sequence ID" value="NZ_WLZY01000006.1"/>
</dbReference>
<keyword evidence="4" id="KW-1185">Reference proteome</keyword>
<gene>
    <name evidence="3" type="ORF">F7O44_18260</name>
</gene>
<reference evidence="3 4" key="1">
    <citation type="submission" date="2019-11" db="EMBL/GenBank/DDBJ databases">
        <authorList>
            <person name="Li X.-J."/>
            <person name="Feng X.-M."/>
        </authorList>
    </citation>
    <scope>NUCLEOTIDE SEQUENCE [LARGE SCALE GENOMIC DNA]</scope>
    <source>
        <strain evidence="3 4">XMNu-373</strain>
    </source>
</reference>
<dbReference type="Pfam" id="PF13519">
    <property type="entry name" value="VWA_2"/>
    <property type="match status" value="1"/>
</dbReference>
<organism evidence="3 4">
    <name type="scientific">Phytoactinopolyspora mesophila</name>
    <dbReference type="NCBI Taxonomy" id="2650750"/>
    <lineage>
        <taxon>Bacteria</taxon>
        <taxon>Bacillati</taxon>
        <taxon>Actinomycetota</taxon>
        <taxon>Actinomycetes</taxon>
        <taxon>Jiangellales</taxon>
        <taxon>Jiangellaceae</taxon>
        <taxon>Phytoactinopolyspora</taxon>
    </lineage>
</organism>
<feature type="compositionally biased region" description="Acidic residues" evidence="1">
    <location>
        <begin position="246"/>
        <end position="258"/>
    </location>
</feature>
<sequence>MPDAGDAQGPGLPAAHMLDAAPRLDAAQRAVVRAWLAGGRFGLLLTGDGWLRERLWWWIRDQLDGHPHVVVGPGTDSAALHGGPRWPGEVLPPRGLLARAREGALLVPTPELCEPATLAALARAPRILASVPLIADVPHVVARRLTAVVHLEPGVPGEAAAVEGSGLPAGDDVCVGLASEVVEILDDYGLADHGLELDATRLAASVAAAGADPREVIRRCVCEPRMADVVVPSAPQPPAADQPPTSDDDPTTSDDDPAPPDNAAADSTNRETMAEGEVEAGGPDRPEEPEPLVGGSPPLPQPRRVARRRPARRYLEGRRGAVQQNPLRGRPRRVVPVDRTGGRVAVVPTIQAAAPWQVVRRGAAGEGRLVIRPEDLRGQVRHRRGGRVVLVVVDASGSMARRAIRRAKAHALHVLDQAYRERALVGIVVVRGDEASVGLPLTRSTTRARASLRALPTGGGTPLASGLILAATLAGRYEAEQVETVIFTDGRANVGLGGDPRADAEHAARLLGVASGEVRVVDPAPGRRNAVNWLSEQFAG</sequence>
<dbReference type="PANTHER" id="PTHR43473:SF2">
    <property type="entry name" value="MAGNESIUM-CHELATASE SUBUNIT CHLD, CHLOROPLASTIC"/>
    <property type="match status" value="1"/>
</dbReference>
<dbReference type="Proteomes" id="UP000460435">
    <property type="component" value="Unassembled WGS sequence"/>
</dbReference>
<feature type="region of interest" description="Disordered" evidence="1">
    <location>
        <begin position="231"/>
        <end position="334"/>
    </location>
</feature>
<evidence type="ECO:0000259" key="2">
    <source>
        <dbReference type="PROSITE" id="PS50234"/>
    </source>
</evidence>
<dbReference type="EMBL" id="WLZY01000006">
    <property type="protein sequence ID" value="NDL59013.1"/>
    <property type="molecule type" value="Genomic_DNA"/>
</dbReference>
<evidence type="ECO:0000313" key="3">
    <source>
        <dbReference type="EMBL" id="NDL59013.1"/>
    </source>
</evidence>
<dbReference type="SMART" id="SM00327">
    <property type="entry name" value="VWA"/>
    <property type="match status" value="1"/>
</dbReference>